<feature type="non-terminal residue" evidence="2">
    <location>
        <position position="1"/>
    </location>
</feature>
<feature type="transmembrane region" description="Helical" evidence="1">
    <location>
        <begin position="15"/>
        <end position="34"/>
    </location>
</feature>
<dbReference type="EMBL" id="HACG01007745">
    <property type="protein sequence ID" value="CEK54610.1"/>
    <property type="molecule type" value="Transcribed_RNA"/>
</dbReference>
<protein>
    <submittedName>
        <fullName evidence="2">Uncharacterized protein</fullName>
    </submittedName>
</protein>
<proteinExistence type="predicted"/>
<keyword evidence="1" id="KW-0812">Transmembrane</keyword>
<feature type="non-terminal residue" evidence="2">
    <location>
        <position position="67"/>
    </location>
</feature>
<keyword evidence="1" id="KW-1133">Transmembrane helix</keyword>
<name>A0A0B6YGH2_9EUPU</name>
<evidence type="ECO:0000256" key="1">
    <source>
        <dbReference type="SAM" id="Phobius"/>
    </source>
</evidence>
<keyword evidence="1" id="KW-0472">Membrane</keyword>
<organism evidence="2">
    <name type="scientific">Arion vulgaris</name>
    <dbReference type="NCBI Taxonomy" id="1028688"/>
    <lineage>
        <taxon>Eukaryota</taxon>
        <taxon>Metazoa</taxon>
        <taxon>Spiralia</taxon>
        <taxon>Lophotrochozoa</taxon>
        <taxon>Mollusca</taxon>
        <taxon>Gastropoda</taxon>
        <taxon>Heterobranchia</taxon>
        <taxon>Euthyneura</taxon>
        <taxon>Panpulmonata</taxon>
        <taxon>Eupulmonata</taxon>
        <taxon>Stylommatophora</taxon>
        <taxon>Helicina</taxon>
        <taxon>Arionoidea</taxon>
        <taxon>Arionidae</taxon>
        <taxon>Arion</taxon>
    </lineage>
</organism>
<gene>
    <name evidence="2" type="primary">ORF23246</name>
</gene>
<evidence type="ECO:0000313" key="2">
    <source>
        <dbReference type="EMBL" id="CEK54610.1"/>
    </source>
</evidence>
<dbReference type="AlphaFoldDB" id="A0A0B6YGH2"/>
<sequence length="67" mass="7780">APDLCVICEHWRNSMYRGLILHVLIGLFAFHAGLSDKQCCRKLQKDMRKRIDKHCACGRKLMCPMGY</sequence>
<accession>A0A0B6YGH2</accession>
<reference evidence="2" key="1">
    <citation type="submission" date="2014-12" db="EMBL/GenBank/DDBJ databases">
        <title>Insight into the proteome of Arion vulgaris.</title>
        <authorList>
            <person name="Aradska J."/>
            <person name="Bulat T."/>
            <person name="Smidak R."/>
            <person name="Sarate P."/>
            <person name="Gangsoo J."/>
            <person name="Sialana F."/>
            <person name="Bilban M."/>
            <person name="Lubec G."/>
        </authorList>
    </citation>
    <scope>NUCLEOTIDE SEQUENCE</scope>
    <source>
        <tissue evidence="2">Skin</tissue>
    </source>
</reference>